<comment type="caution">
    <text evidence="1">The sequence shown here is derived from an EMBL/GenBank/DDBJ whole genome shotgun (WGS) entry which is preliminary data.</text>
</comment>
<proteinExistence type="predicted"/>
<dbReference type="Proteomes" id="UP001163603">
    <property type="component" value="Chromosome 13"/>
</dbReference>
<dbReference type="EMBL" id="CM047748">
    <property type="protein sequence ID" value="KAJ0013624.1"/>
    <property type="molecule type" value="Genomic_DNA"/>
</dbReference>
<keyword evidence="2" id="KW-1185">Reference proteome</keyword>
<accession>A0ACC0XAW5</accession>
<gene>
    <name evidence="1" type="ORF">Pint_20788</name>
</gene>
<organism evidence="1 2">
    <name type="scientific">Pistacia integerrima</name>
    <dbReference type="NCBI Taxonomy" id="434235"/>
    <lineage>
        <taxon>Eukaryota</taxon>
        <taxon>Viridiplantae</taxon>
        <taxon>Streptophyta</taxon>
        <taxon>Embryophyta</taxon>
        <taxon>Tracheophyta</taxon>
        <taxon>Spermatophyta</taxon>
        <taxon>Magnoliopsida</taxon>
        <taxon>eudicotyledons</taxon>
        <taxon>Gunneridae</taxon>
        <taxon>Pentapetalae</taxon>
        <taxon>rosids</taxon>
        <taxon>malvids</taxon>
        <taxon>Sapindales</taxon>
        <taxon>Anacardiaceae</taxon>
        <taxon>Pistacia</taxon>
    </lineage>
</organism>
<reference evidence="2" key="1">
    <citation type="journal article" date="2023" name="G3 (Bethesda)">
        <title>Genome assembly and association tests identify interacting loci associated with vigor, precocity, and sex in interspecific pistachio rootstocks.</title>
        <authorList>
            <person name="Palmer W."/>
            <person name="Jacygrad E."/>
            <person name="Sagayaradj S."/>
            <person name="Cavanaugh K."/>
            <person name="Han R."/>
            <person name="Bertier L."/>
            <person name="Beede B."/>
            <person name="Kafkas S."/>
            <person name="Golino D."/>
            <person name="Preece J."/>
            <person name="Michelmore R."/>
        </authorList>
    </citation>
    <scope>NUCLEOTIDE SEQUENCE [LARGE SCALE GENOMIC DNA]</scope>
</reference>
<sequence>MCFTWAAVMYWIFLCIDCSTVHRSLGIHINFVRIEYWWPISAQNFQLPQHKGRELRNFLLMMRSVKRMYLWLRCVGLSAKDAAIAAEAGANLLE</sequence>
<evidence type="ECO:0000313" key="2">
    <source>
        <dbReference type="Proteomes" id="UP001163603"/>
    </source>
</evidence>
<evidence type="ECO:0000313" key="1">
    <source>
        <dbReference type="EMBL" id="KAJ0013624.1"/>
    </source>
</evidence>
<name>A0ACC0XAW5_9ROSI</name>
<protein>
    <submittedName>
        <fullName evidence="1">Uncharacterized protein</fullName>
    </submittedName>
</protein>